<protein>
    <submittedName>
        <fullName evidence="7">2-hydroxyacid dehydrogenase</fullName>
    </submittedName>
</protein>
<dbReference type="SUPFAM" id="SSF52283">
    <property type="entry name" value="Formate/glycerate dehydrogenase catalytic domain-like"/>
    <property type="match status" value="1"/>
</dbReference>
<dbReference type="EMBL" id="JAVRHY010000010">
    <property type="protein sequence ID" value="MDT0619097.1"/>
    <property type="molecule type" value="Genomic_DNA"/>
</dbReference>
<evidence type="ECO:0000256" key="2">
    <source>
        <dbReference type="ARBA" id="ARBA00023002"/>
    </source>
</evidence>
<evidence type="ECO:0000256" key="4">
    <source>
        <dbReference type="RuleBase" id="RU003719"/>
    </source>
</evidence>
<dbReference type="InterPro" id="IPR006140">
    <property type="entry name" value="D-isomer_DH_NAD-bd"/>
</dbReference>
<feature type="domain" description="D-isomer specific 2-hydroxyacid dehydrogenase catalytic" evidence="5">
    <location>
        <begin position="26"/>
        <end position="315"/>
    </location>
</feature>
<accession>A0ABU3BBA7</accession>
<evidence type="ECO:0000313" key="8">
    <source>
        <dbReference type="Proteomes" id="UP001259982"/>
    </source>
</evidence>
<proteinExistence type="inferred from homology"/>
<dbReference type="PANTHER" id="PTHR43761:SF1">
    <property type="entry name" value="D-ISOMER SPECIFIC 2-HYDROXYACID DEHYDROGENASE CATALYTIC DOMAIN-CONTAINING PROTEIN-RELATED"/>
    <property type="match status" value="1"/>
</dbReference>
<dbReference type="NCBIfam" id="NF005069">
    <property type="entry name" value="PRK06487.1"/>
    <property type="match status" value="1"/>
</dbReference>
<dbReference type="Pfam" id="PF00389">
    <property type="entry name" value="2-Hacid_dh"/>
    <property type="match status" value="1"/>
</dbReference>
<evidence type="ECO:0000256" key="1">
    <source>
        <dbReference type="ARBA" id="ARBA00005854"/>
    </source>
</evidence>
<dbReference type="SUPFAM" id="SSF51735">
    <property type="entry name" value="NAD(P)-binding Rossmann-fold domains"/>
    <property type="match status" value="1"/>
</dbReference>
<dbReference type="InterPro" id="IPR006139">
    <property type="entry name" value="D-isomer_2_OHA_DH_cat_dom"/>
</dbReference>
<dbReference type="RefSeq" id="WP_311659411.1">
    <property type="nucleotide sequence ID" value="NZ_JAVRHY010000010.1"/>
</dbReference>
<dbReference type="Proteomes" id="UP001259982">
    <property type="component" value="Unassembled WGS sequence"/>
</dbReference>
<dbReference type="InterPro" id="IPR029753">
    <property type="entry name" value="D-isomer_DH_CS"/>
</dbReference>
<evidence type="ECO:0000259" key="5">
    <source>
        <dbReference type="Pfam" id="PF00389"/>
    </source>
</evidence>
<organism evidence="7 8">
    <name type="scientific">Spectribacter acetivorans</name>
    <dbReference type="NCBI Taxonomy" id="3075603"/>
    <lineage>
        <taxon>Bacteria</taxon>
        <taxon>Pseudomonadati</taxon>
        <taxon>Pseudomonadota</taxon>
        <taxon>Gammaproteobacteria</taxon>
        <taxon>Salinisphaerales</taxon>
        <taxon>Salinisphaeraceae</taxon>
        <taxon>Spectribacter</taxon>
    </lineage>
</organism>
<sequence>MHLQAVMLDRLPLDRGDLDFAPIRAAVDQLVCHDATAPGEITDRLAGFDVVLVNKVQLDREALAAADRLKLVLVMATGTNNVDTDACRDLGISVCNCRGYATPAVVQHVTALLTALATRWHDYDAAIRRGDWQRSGTFCLLGYPIAELAGRRLGIVGHGELGRGVARVAEALGMEVLLADRPYARKIRPGRLSFDAMLAQADALTLHCPLTDATRHLIDADALARMPDHALLINTARGGLVDEAALADALRAGEIGGAGIDVFSREPPPADHPLLAENIPNLIITPHSAWGSLEARRRLVGQLAENLLAFRDGAPIRLV</sequence>
<dbReference type="InterPro" id="IPR036291">
    <property type="entry name" value="NAD(P)-bd_dom_sf"/>
</dbReference>
<comment type="caution">
    <text evidence="7">The sequence shown here is derived from an EMBL/GenBank/DDBJ whole genome shotgun (WGS) entry which is preliminary data.</text>
</comment>
<dbReference type="PROSITE" id="PS00670">
    <property type="entry name" value="D_2_HYDROXYACID_DH_2"/>
    <property type="match status" value="1"/>
</dbReference>
<dbReference type="PANTHER" id="PTHR43761">
    <property type="entry name" value="D-ISOMER SPECIFIC 2-HYDROXYACID DEHYDROGENASE FAMILY PROTEIN (AFU_ORTHOLOGUE AFUA_1G13630)"/>
    <property type="match status" value="1"/>
</dbReference>
<name>A0ABU3BBA7_9GAMM</name>
<comment type="similarity">
    <text evidence="1 4">Belongs to the D-isomer specific 2-hydroxyacid dehydrogenase family.</text>
</comment>
<dbReference type="CDD" id="cd12162">
    <property type="entry name" value="2-Hacid_dh_4"/>
    <property type="match status" value="1"/>
</dbReference>
<keyword evidence="2 4" id="KW-0560">Oxidoreductase</keyword>
<evidence type="ECO:0000259" key="6">
    <source>
        <dbReference type="Pfam" id="PF02826"/>
    </source>
</evidence>
<reference evidence="7 8" key="1">
    <citation type="submission" date="2023-09" db="EMBL/GenBank/DDBJ databases">
        <authorList>
            <person name="Rey-Velasco X."/>
        </authorList>
    </citation>
    <scope>NUCLEOTIDE SEQUENCE [LARGE SCALE GENOMIC DNA]</scope>
    <source>
        <strain evidence="7 8">P385</strain>
    </source>
</reference>
<gene>
    <name evidence="7" type="ORF">RM531_11485</name>
</gene>
<keyword evidence="8" id="KW-1185">Reference proteome</keyword>
<dbReference type="Gene3D" id="3.40.50.720">
    <property type="entry name" value="NAD(P)-binding Rossmann-like Domain"/>
    <property type="match status" value="2"/>
</dbReference>
<dbReference type="Pfam" id="PF02826">
    <property type="entry name" value="2-Hacid_dh_C"/>
    <property type="match status" value="1"/>
</dbReference>
<evidence type="ECO:0000313" key="7">
    <source>
        <dbReference type="EMBL" id="MDT0619097.1"/>
    </source>
</evidence>
<dbReference type="InterPro" id="IPR050418">
    <property type="entry name" value="D-iso_2-hydroxyacid_DH_PdxB"/>
</dbReference>
<feature type="domain" description="D-isomer specific 2-hydroxyacid dehydrogenase NAD-binding" evidence="6">
    <location>
        <begin position="111"/>
        <end position="289"/>
    </location>
</feature>
<evidence type="ECO:0000256" key="3">
    <source>
        <dbReference type="ARBA" id="ARBA00023027"/>
    </source>
</evidence>
<keyword evidence="3" id="KW-0520">NAD</keyword>